<protein>
    <submittedName>
        <fullName evidence="3">Uncharacterized protein</fullName>
    </submittedName>
</protein>
<evidence type="ECO:0000313" key="3">
    <source>
        <dbReference type="EMBL" id="PZQ86130.1"/>
    </source>
</evidence>
<accession>A0A2W5TJ39</accession>
<dbReference type="AlphaFoldDB" id="A0A2W5TJ39"/>
<evidence type="ECO:0000313" key="4">
    <source>
        <dbReference type="Proteomes" id="UP000249282"/>
    </source>
</evidence>
<feature type="coiled-coil region" evidence="1">
    <location>
        <begin position="23"/>
        <end position="50"/>
    </location>
</feature>
<gene>
    <name evidence="3" type="ORF">DI542_15005</name>
</gene>
<proteinExistence type="predicted"/>
<feature type="region of interest" description="Disordered" evidence="2">
    <location>
        <begin position="100"/>
        <end position="137"/>
    </location>
</feature>
<keyword evidence="1" id="KW-0175">Coiled coil</keyword>
<name>A0A2W5TJ39_ACIJO</name>
<organism evidence="3 4">
    <name type="scientific">Acinetobacter johnsonii</name>
    <dbReference type="NCBI Taxonomy" id="40214"/>
    <lineage>
        <taxon>Bacteria</taxon>
        <taxon>Pseudomonadati</taxon>
        <taxon>Pseudomonadota</taxon>
        <taxon>Gammaproteobacteria</taxon>
        <taxon>Moraxellales</taxon>
        <taxon>Moraxellaceae</taxon>
        <taxon>Acinetobacter</taxon>
    </lineage>
</organism>
<dbReference type="Proteomes" id="UP000249282">
    <property type="component" value="Unassembled WGS sequence"/>
</dbReference>
<comment type="caution">
    <text evidence="3">The sequence shown here is derived from an EMBL/GenBank/DDBJ whole genome shotgun (WGS) entry which is preliminary data.</text>
</comment>
<evidence type="ECO:0000256" key="2">
    <source>
        <dbReference type="SAM" id="MobiDB-lite"/>
    </source>
</evidence>
<sequence length="137" mass="15795">MNQKVIELKQQYVNDTERIRHMISNKKKHIEEEKRKLVKHQNEFDKAQLDYSKNASLKLLDMVAEGSIDASELNAIKEYLFGDSNDLDVTAEVTSNYVNTSKEVSHTSSNHQAKTHHDNVTVDDEDDDDFPNPLTDY</sequence>
<feature type="compositionally biased region" description="Acidic residues" evidence="2">
    <location>
        <begin position="121"/>
        <end position="130"/>
    </location>
</feature>
<feature type="compositionally biased region" description="Polar residues" evidence="2">
    <location>
        <begin position="100"/>
        <end position="112"/>
    </location>
</feature>
<evidence type="ECO:0000256" key="1">
    <source>
        <dbReference type="SAM" id="Coils"/>
    </source>
</evidence>
<reference evidence="3 4" key="1">
    <citation type="submission" date="2017-11" db="EMBL/GenBank/DDBJ databases">
        <title>Infants hospitalized years apart are colonized by the same room-sourced microbial strains.</title>
        <authorList>
            <person name="Brooks B."/>
            <person name="Olm M.R."/>
            <person name="Firek B.A."/>
            <person name="Baker R."/>
            <person name="Thomas B.C."/>
            <person name="Morowitz M.J."/>
            <person name="Banfield J.F."/>
        </authorList>
    </citation>
    <scope>NUCLEOTIDE SEQUENCE [LARGE SCALE GENOMIC DNA]</scope>
    <source>
        <strain evidence="3">S2_003_000_R3_20</strain>
    </source>
</reference>
<dbReference type="EMBL" id="QFQJ01000104">
    <property type="protein sequence ID" value="PZQ86130.1"/>
    <property type="molecule type" value="Genomic_DNA"/>
</dbReference>